<dbReference type="Gene3D" id="3.30.420.10">
    <property type="entry name" value="Ribonuclease H-like superfamily/Ribonuclease H"/>
    <property type="match status" value="2"/>
</dbReference>
<organism evidence="2">
    <name type="scientific">Sesamum latifolium</name>
    <dbReference type="NCBI Taxonomy" id="2727402"/>
    <lineage>
        <taxon>Eukaryota</taxon>
        <taxon>Viridiplantae</taxon>
        <taxon>Streptophyta</taxon>
        <taxon>Embryophyta</taxon>
        <taxon>Tracheophyta</taxon>
        <taxon>Spermatophyta</taxon>
        <taxon>Magnoliopsida</taxon>
        <taxon>eudicotyledons</taxon>
        <taxon>Gunneridae</taxon>
        <taxon>Pentapetalae</taxon>
        <taxon>asterids</taxon>
        <taxon>lamiids</taxon>
        <taxon>Lamiales</taxon>
        <taxon>Pedaliaceae</taxon>
        <taxon>Sesamum</taxon>
    </lineage>
</organism>
<reference evidence="2" key="1">
    <citation type="submission" date="2020-06" db="EMBL/GenBank/DDBJ databases">
        <authorList>
            <person name="Li T."/>
            <person name="Hu X."/>
            <person name="Zhang T."/>
            <person name="Song X."/>
            <person name="Zhang H."/>
            <person name="Dai N."/>
            <person name="Sheng W."/>
            <person name="Hou X."/>
            <person name="Wei L."/>
        </authorList>
    </citation>
    <scope>NUCLEOTIDE SEQUENCE</scope>
    <source>
        <strain evidence="2">KEN1</strain>
        <tissue evidence="2">Leaf</tissue>
    </source>
</reference>
<comment type="caution">
    <text evidence="2">The sequence shown here is derived from an EMBL/GenBank/DDBJ whole genome shotgun (WGS) entry which is preliminary data.</text>
</comment>
<gene>
    <name evidence="2" type="ORF">Slati_3040900</name>
</gene>
<dbReference type="PANTHER" id="PTHR45835:SF104">
    <property type="entry name" value="PROTEIN NYNRIN-LIKE"/>
    <property type="match status" value="1"/>
</dbReference>
<keyword evidence="1" id="KW-0175">Coiled coil</keyword>
<evidence type="ECO:0000256" key="1">
    <source>
        <dbReference type="SAM" id="Coils"/>
    </source>
</evidence>
<protein>
    <recommendedName>
        <fullName evidence="3">Integrase catalytic domain-containing protein</fullName>
    </recommendedName>
</protein>
<dbReference type="EMBL" id="JACGWN010000010">
    <property type="protein sequence ID" value="KAL0428661.1"/>
    <property type="molecule type" value="Genomic_DNA"/>
</dbReference>
<sequence>MVVVDRFTKYPHFLSLTHPFSAETVARIFNGPVYKLHGLPINIISDRDRIFTETFWKELFRPKHWNKWLSLAEYWYNTNFHTGLKLIPFQALYGYLPGPLTVDPYIPTSQPDVEEYMKERSKLLEVLKLNLAEAQNRIKLRRNLKLAPKYYRLFQVLARNLFHVQETFSKSYREDMRDATWEDYYAFVAKFPDFEIDPQGRGSNLPGGNVTAIAGGRRRNLHRPSSNKSSRMIKGTRIEGNDVVPLKKGKTLLKGSDVI</sequence>
<name>A0AAW2VHV8_9LAMI</name>
<dbReference type="PANTHER" id="PTHR45835">
    <property type="entry name" value="YALI0A06105P"/>
    <property type="match status" value="1"/>
</dbReference>
<evidence type="ECO:0008006" key="3">
    <source>
        <dbReference type="Google" id="ProtNLM"/>
    </source>
</evidence>
<reference evidence="2" key="2">
    <citation type="journal article" date="2024" name="Plant">
        <title>Genomic evolution and insights into agronomic trait innovations of Sesamum species.</title>
        <authorList>
            <person name="Miao H."/>
            <person name="Wang L."/>
            <person name="Qu L."/>
            <person name="Liu H."/>
            <person name="Sun Y."/>
            <person name="Le M."/>
            <person name="Wang Q."/>
            <person name="Wei S."/>
            <person name="Zheng Y."/>
            <person name="Lin W."/>
            <person name="Duan Y."/>
            <person name="Cao H."/>
            <person name="Xiong S."/>
            <person name="Wang X."/>
            <person name="Wei L."/>
            <person name="Li C."/>
            <person name="Ma Q."/>
            <person name="Ju M."/>
            <person name="Zhao R."/>
            <person name="Li G."/>
            <person name="Mu C."/>
            <person name="Tian Q."/>
            <person name="Mei H."/>
            <person name="Zhang T."/>
            <person name="Gao T."/>
            <person name="Zhang H."/>
        </authorList>
    </citation>
    <scope>NUCLEOTIDE SEQUENCE</scope>
    <source>
        <strain evidence="2">KEN1</strain>
    </source>
</reference>
<dbReference type="SUPFAM" id="SSF53098">
    <property type="entry name" value="Ribonuclease H-like"/>
    <property type="match status" value="1"/>
</dbReference>
<dbReference type="InterPro" id="IPR036397">
    <property type="entry name" value="RNaseH_sf"/>
</dbReference>
<dbReference type="GO" id="GO:0003676">
    <property type="term" value="F:nucleic acid binding"/>
    <property type="evidence" value="ECO:0007669"/>
    <property type="project" value="InterPro"/>
</dbReference>
<accession>A0AAW2VHV8</accession>
<feature type="coiled-coil region" evidence="1">
    <location>
        <begin position="117"/>
        <end position="144"/>
    </location>
</feature>
<dbReference type="AlphaFoldDB" id="A0AAW2VHV8"/>
<proteinExistence type="predicted"/>
<evidence type="ECO:0000313" key="2">
    <source>
        <dbReference type="EMBL" id="KAL0428661.1"/>
    </source>
</evidence>
<dbReference type="InterPro" id="IPR012337">
    <property type="entry name" value="RNaseH-like_sf"/>
</dbReference>